<name>A0ACC2TBM0_9FUNG</name>
<organism evidence="1 2">
    <name type="scientific">Entomophthora muscae</name>
    <dbReference type="NCBI Taxonomy" id="34485"/>
    <lineage>
        <taxon>Eukaryota</taxon>
        <taxon>Fungi</taxon>
        <taxon>Fungi incertae sedis</taxon>
        <taxon>Zoopagomycota</taxon>
        <taxon>Entomophthoromycotina</taxon>
        <taxon>Entomophthoromycetes</taxon>
        <taxon>Entomophthorales</taxon>
        <taxon>Entomophthoraceae</taxon>
        <taxon>Entomophthora</taxon>
    </lineage>
</organism>
<evidence type="ECO:0000313" key="1">
    <source>
        <dbReference type="EMBL" id="KAJ9071831.1"/>
    </source>
</evidence>
<dbReference type="Proteomes" id="UP001165960">
    <property type="component" value="Unassembled WGS sequence"/>
</dbReference>
<evidence type="ECO:0000313" key="2">
    <source>
        <dbReference type="Proteomes" id="UP001165960"/>
    </source>
</evidence>
<dbReference type="EMBL" id="QTSX02003100">
    <property type="protein sequence ID" value="KAJ9071831.1"/>
    <property type="molecule type" value="Genomic_DNA"/>
</dbReference>
<protein>
    <submittedName>
        <fullName evidence="1">Uncharacterized protein</fullName>
    </submittedName>
</protein>
<keyword evidence="2" id="KW-1185">Reference proteome</keyword>
<sequence length="125" mass="13769">MPVYSSLHKRAECLCLPVELPVCFFLAQFSARSGRTCVHQTTLGFNQVGTCLPTISHPTVAPVELLHNLSDGNEHPAASIEVQAASADQECNSSRQQPLYWISLLAPYLDPVVMPPLADQWLPVW</sequence>
<proteinExistence type="predicted"/>
<comment type="caution">
    <text evidence="1">The sequence shown here is derived from an EMBL/GenBank/DDBJ whole genome shotgun (WGS) entry which is preliminary data.</text>
</comment>
<reference evidence="1" key="1">
    <citation type="submission" date="2022-04" db="EMBL/GenBank/DDBJ databases">
        <title>Genome of the entomopathogenic fungus Entomophthora muscae.</title>
        <authorList>
            <person name="Elya C."/>
            <person name="Lovett B.R."/>
            <person name="Lee E."/>
            <person name="Macias A.M."/>
            <person name="Hajek A.E."/>
            <person name="De Bivort B.L."/>
            <person name="Kasson M.T."/>
            <person name="De Fine Licht H.H."/>
            <person name="Stajich J.E."/>
        </authorList>
    </citation>
    <scope>NUCLEOTIDE SEQUENCE</scope>
    <source>
        <strain evidence="1">Berkeley</strain>
    </source>
</reference>
<accession>A0ACC2TBM0</accession>
<gene>
    <name evidence="1" type="ORF">DSO57_1033275</name>
</gene>